<keyword evidence="6" id="KW-0119">Carbohydrate metabolism</keyword>
<name>A0A3B1E5F9_9ZZZZ</name>
<dbReference type="GO" id="GO:0005576">
    <property type="term" value="C:extracellular region"/>
    <property type="evidence" value="ECO:0007669"/>
    <property type="project" value="UniProtKB-SubCell"/>
</dbReference>
<evidence type="ECO:0000256" key="1">
    <source>
        <dbReference type="ARBA" id="ARBA00004613"/>
    </source>
</evidence>
<dbReference type="InterPro" id="IPR043595">
    <property type="entry name" value="FaeB/C/D"/>
</dbReference>
<evidence type="ECO:0000256" key="5">
    <source>
        <dbReference type="ARBA" id="ARBA00022801"/>
    </source>
</evidence>
<evidence type="ECO:0000256" key="8">
    <source>
        <dbReference type="SAM" id="MobiDB-lite"/>
    </source>
</evidence>
<dbReference type="Gene3D" id="3.40.50.1820">
    <property type="entry name" value="alpha/beta hydrolase"/>
    <property type="match status" value="1"/>
</dbReference>
<dbReference type="EMBL" id="UOGL01000535">
    <property type="protein sequence ID" value="VAX41355.1"/>
    <property type="molecule type" value="Genomic_DNA"/>
</dbReference>
<accession>A0A3B1E5F9</accession>
<evidence type="ECO:0000256" key="7">
    <source>
        <dbReference type="ARBA" id="ARBA00023326"/>
    </source>
</evidence>
<keyword evidence="3" id="KW-0858">Xylan degradation</keyword>
<organism evidence="9">
    <name type="scientific">hydrothermal vent metagenome</name>
    <dbReference type="NCBI Taxonomy" id="652676"/>
    <lineage>
        <taxon>unclassified sequences</taxon>
        <taxon>metagenomes</taxon>
        <taxon>ecological metagenomes</taxon>
    </lineage>
</organism>
<evidence type="ECO:0000256" key="3">
    <source>
        <dbReference type="ARBA" id="ARBA00022651"/>
    </source>
</evidence>
<comment type="subcellular location">
    <subcellularLocation>
        <location evidence="1">Secreted</location>
    </subcellularLocation>
</comment>
<evidence type="ECO:0008006" key="10">
    <source>
        <dbReference type="Google" id="ProtNLM"/>
    </source>
</evidence>
<dbReference type="SUPFAM" id="SSF53474">
    <property type="entry name" value="alpha/beta-Hydrolases"/>
    <property type="match status" value="1"/>
</dbReference>
<gene>
    <name evidence="9" type="ORF">MNBD_PLANCTO02-501</name>
</gene>
<proteinExistence type="predicted"/>
<evidence type="ECO:0000256" key="4">
    <source>
        <dbReference type="ARBA" id="ARBA00022729"/>
    </source>
</evidence>
<keyword evidence="4" id="KW-0732">Signal</keyword>
<dbReference type="GO" id="GO:0045493">
    <property type="term" value="P:xylan catabolic process"/>
    <property type="evidence" value="ECO:0007669"/>
    <property type="project" value="UniProtKB-KW"/>
</dbReference>
<feature type="region of interest" description="Disordered" evidence="8">
    <location>
        <begin position="252"/>
        <end position="271"/>
    </location>
</feature>
<keyword evidence="2" id="KW-0964">Secreted</keyword>
<dbReference type="Pfam" id="PF10503">
    <property type="entry name" value="Esterase_PHB"/>
    <property type="match status" value="1"/>
</dbReference>
<keyword evidence="7" id="KW-0624">Polysaccharide degradation</keyword>
<dbReference type="InterPro" id="IPR010126">
    <property type="entry name" value="Esterase_phb"/>
</dbReference>
<dbReference type="PANTHER" id="PTHR38050:SF2">
    <property type="entry name" value="FERULOYL ESTERASE C-RELATED"/>
    <property type="match status" value="1"/>
</dbReference>
<reference evidence="9" key="1">
    <citation type="submission" date="2018-06" db="EMBL/GenBank/DDBJ databases">
        <authorList>
            <person name="Zhirakovskaya E."/>
        </authorList>
    </citation>
    <scope>NUCLEOTIDE SEQUENCE</scope>
</reference>
<evidence type="ECO:0000256" key="6">
    <source>
        <dbReference type="ARBA" id="ARBA00023277"/>
    </source>
</evidence>
<evidence type="ECO:0000313" key="9">
    <source>
        <dbReference type="EMBL" id="VAX41355.1"/>
    </source>
</evidence>
<keyword evidence="5" id="KW-0378">Hydrolase</keyword>
<dbReference type="InterPro" id="IPR029058">
    <property type="entry name" value="AB_hydrolase_fold"/>
</dbReference>
<sequence length="333" mass="37446">MKRIVCYTSFLFILLFFCNQFAASQRFAAKRFRGKKSKEYKITIDQKERTYHLFVPSDSKEMAPNKKLPFVFVLHGGGRSGRSQKAQQLERFTKFSALAEKEGFIVCYPEGYQGNWNDGRGVEGIPAHKENIDDVKFFREIVKEVSKKHQVDQSRIFSTGISNGGFMSHRLAAEASDMIAAIAPLVGGMAEPIAKKFKPKYPVSLFIIQGDSDPLVPIDGGEVGYKRGKKRGKVISTNDAIAKYVKHNSIQGKPTKTTLKDKAPNDGTTTQKTVYPPSKEGVKVQLYVIKNGGHTWPGRPLYAPEFFIGKVSKDFDATEEIWKFFKSCPPRKK</sequence>
<protein>
    <recommendedName>
        <fullName evidence="10">LpqC</fullName>
    </recommendedName>
</protein>
<dbReference type="AlphaFoldDB" id="A0A3B1E5F9"/>
<dbReference type="PANTHER" id="PTHR38050">
    <property type="match status" value="1"/>
</dbReference>
<evidence type="ECO:0000256" key="2">
    <source>
        <dbReference type="ARBA" id="ARBA00022525"/>
    </source>
</evidence>
<dbReference type="GO" id="GO:0030600">
    <property type="term" value="F:feruloyl esterase activity"/>
    <property type="evidence" value="ECO:0007669"/>
    <property type="project" value="InterPro"/>
</dbReference>